<feature type="compositionally biased region" description="Low complexity" evidence="1">
    <location>
        <begin position="71"/>
        <end position="81"/>
    </location>
</feature>
<feature type="region of interest" description="Disordered" evidence="1">
    <location>
        <begin position="41"/>
        <end position="91"/>
    </location>
</feature>
<protein>
    <submittedName>
        <fullName evidence="2">Uncharacterized protein</fullName>
    </submittedName>
</protein>
<reference evidence="2" key="1">
    <citation type="submission" date="2023-08" db="EMBL/GenBank/DDBJ databases">
        <authorList>
            <person name="Audoor S."/>
            <person name="Bilcke G."/>
        </authorList>
    </citation>
    <scope>NUCLEOTIDE SEQUENCE</scope>
</reference>
<name>A0AAD2FFQ8_9STRA</name>
<dbReference type="Proteomes" id="UP001295423">
    <property type="component" value="Unassembled WGS sequence"/>
</dbReference>
<dbReference type="EMBL" id="CAKOGP040000446">
    <property type="protein sequence ID" value="CAJ1935106.1"/>
    <property type="molecule type" value="Genomic_DNA"/>
</dbReference>
<feature type="compositionally biased region" description="Basic residues" evidence="1">
    <location>
        <begin position="243"/>
        <end position="253"/>
    </location>
</feature>
<evidence type="ECO:0000256" key="1">
    <source>
        <dbReference type="SAM" id="MobiDB-lite"/>
    </source>
</evidence>
<feature type="compositionally biased region" description="Low complexity" evidence="1">
    <location>
        <begin position="254"/>
        <end position="263"/>
    </location>
</feature>
<organism evidence="2 3">
    <name type="scientific">Cylindrotheca closterium</name>
    <dbReference type="NCBI Taxonomy" id="2856"/>
    <lineage>
        <taxon>Eukaryota</taxon>
        <taxon>Sar</taxon>
        <taxon>Stramenopiles</taxon>
        <taxon>Ochrophyta</taxon>
        <taxon>Bacillariophyta</taxon>
        <taxon>Bacillariophyceae</taxon>
        <taxon>Bacillariophycidae</taxon>
        <taxon>Bacillariales</taxon>
        <taxon>Bacillariaceae</taxon>
        <taxon>Cylindrotheca</taxon>
    </lineage>
</organism>
<comment type="caution">
    <text evidence="2">The sequence shown here is derived from an EMBL/GenBank/DDBJ whole genome shotgun (WGS) entry which is preliminary data.</text>
</comment>
<sequence>MKRKLENQSAACSCSEASVDTCTLTVNVNVNVNVDAVHHHHKKLGASPSRCHASAQGRYIPASPPSRRLRLSPSPTRPVSPDLSSHRHQKNQRLIHQVPLEQEPPFGRRKRVRFNPMVKVQEISRAFCNHNNSNNNSNSNNSDVSAAVVPKSALFYSKHDYMKFYVREKSRLAFQDLTKRLCREQERRLRSNIRVIPSYFCVLNYFNAVMTINELGHQVKQQQQQQQQQQMVMVMGQQQQQHQFRRQTQRRRLQIPQQPRPQQEGQTRNHPATTVTNNNNNDNNSRRRSSRSSISNHLRHAISLNQYNNQVIPRAPRRNTVCAAVA</sequence>
<gene>
    <name evidence="2" type="ORF">CYCCA115_LOCUS4444</name>
</gene>
<feature type="region of interest" description="Disordered" evidence="1">
    <location>
        <begin position="236"/>
        <end position="295"/>
    </location>
</feature>
<keyword evidence="3" id="KW-1185">Reference proteome</keyword>
<feature type="compositionally biased region" description="Polar residues" evidence="1">
    <location>
        <begin position="264"/>
        <end position="276"/>
    </location>
</feature>
<evidence type="ECO:0000313" key="3">
    <source>
        <dbReference type="Proteomes" id="UP001295423"/>
    </source>
</evidence>
<dbReference type="AlphaFoldDB" id="A0AAD2FFQ8"/>
<proteinExistence type="predicted"/>
<accession>A0AAD2FFQ8</accession>
<evidence type="ECO:0000313" key="2">
    <source>
        <dbReference type="EMBL" id="CAJ1935106.1"/>
    </source>
</evidence>